<reference evidence="3 4" key="1">
    <citation type="submission" date="2017-10" db="EMBL/GenBank/DDBJ databases">
        <title>Effective Description of Clostridium neonatale sp. nov. linked to necrotizing enterocolitis in neonates and a clarification of species assignable to the genus Clostridium (Prazmowski 1880) emend. Lawson and Rainey 2016.</title>
        <authorList>
            <person name="Bernard K."/>
            <person name="Burdz T."/>
            <person name="Wiebe D."/>
            <person name="Balcewich B."/>
            <person name="Alfa M."/>
            <person name="Bernier A.-M."/>
        </authorList>
    </citation>
    <scope>NUCLEOTIDE SEQUENCE [LARGE SCALE GENOMIC DNA]</scope>
    <source>
        <strain evidence="3 4">LCDC99A005</strain>
    </source>
</reference>
<dbReference type="InterPro" id="IPR037522">
    <property type="entry name" value="HD_GYP_dom"/>
</dbReference>
<dbReference type="PROSITE" id="PS51832">
    <property type="entry name" value="HD_GYP"/>
    <property type="match status" value="1"/>
</dbReference>
<keyword evidence="4" id="KW-1185">Reference proteome</keyword>
<name>A0A2A7MGE0_9CLOT</name>
<dbReference type="SUPFAM" id="SSF109604">
    <property type="entry name" value="HD-domain/PDEase-like"/>
    <property type="match status" value="1"/>
</dbReference>
<dbReference type="STRING" id="137838.GCA_001458595_01713"/>
<gene>
    <name evidence="3" type="ORF">CQ394_01355</name>
</gene>
<comment type="caution">
    <text evidence="3">The sequence shown here is derived from an EMBL/GenBank/DDBJ whole genome shotgun (WGS) entry which is preliminary data.</text>
</comment>
<feature type="coiled-coil region" evidence="1">
    <location>
        <begin position="64"/>
        <end position="91"/>
    </location>
</feature>
<dbReference type="PANTHER" id="PTHR43155">
    <property type="entry name" value="CYCLIC DI-GMP PHOSPHODIESTERASE PA4108-RELATED"/>
    <property type="match status" value="1"/>
</dbReference>
<dbReference type="InterPro" id="IPR003607">
    <property type="entry name" value="HD/PDEase_dom"/>
</dbReference>
<dbReference type="RefSeq" id="WP_058294572.1">
    <property type="nucleotide sequence ID" value="NZ_CAMRXG010000050.1"/>
</dbReference>
<evidence type="ECO:0000313" key="3">
    <source>
        <dbReference type="EMBL" id="PEG30401.1"/>
    </source>
</evidence>
<protein>
    <submittedName>
        <fullName evidence="3">HD domain-containing protein</fullName>
    </submittedName>
</protein>
<sequence length="351" mass="40255">MSEKEFLSVDELKIGMIIASDVFKNGGLLIKKNSVVTEDLINVLNRAYFLDKIQVTVPEEVLRRSSKEEELKRVEEKFKEVSTDLENMFEKMKRTKDYRINNDLREFADKIQKEIKSTEIVVSNILFKGSGEDCIYRHGVNVAALSALLGKWLDFDAPKINLLIYTALLHDFGIIKLDSKFQSKPDILLENRYKEIKDHTKIGYKAVDAIPYLDKSVSYGVLMHHEREDGSGYLGVKGEKIHPFAKIIAIADELDVMNSDIKGVEKKGPFETLEEIKKNSLNKFDYSYAKTFLEHVANYYMGEDVILSNGREGKILQINTENISKPLILVDGEFVDLNKEKDMFIKELIVR</sequence>
<dbReference type="CDD" id="cd00077">
    <property type="entry name" value="HDc"/>
    <property type="match status" value="1"/>
</dbReference>
<evidence type="ECO:0000259" key="2">
    <source>
        <dbReference type="PROSITE" id="PS51832"/>
    </source>
</evidence>
<dbReference type="Gene3D" id="1.10.3210.10">
    <property type="entry name" value="Hypothetical protein af1432"/>
    <property type="match status" value="1"/>
</dbReference>
<dbReference type="OrthoDB" id="9804747at2"/>
<dbReference type="EMBL" id="PDCJ01000001">
    <property type="protein sequence ID" value="PEG30401.1"/>
    <property type="molecule type" value="Genomic_DNA"/>
</dbReference>
<feature type="domain" description="HD-GYP" evidence="2">
    <location>
        <begin position="113"/>
        <end position="308"/>
    </location>
</feature>
<dbReference type="Pfam" id="PF13487">
    <property type="entry name" value="HD_5"/>
    <property type="match status" value="1"/>
</dbReference>
<dbReference type="AlphaFoldDB" id="A0A2A7MGE0"/>
<organism evidence="3 4">
    <name type="scientific">Clostridium neonatale</name>
    <dbReference type="NCBI Taxonomy" id="137838"/>
    <lineage>
        <taxon>Bacteria</taxon>
        <taxon>Bacillati</taxon>
        <taxon>Bacillota</taxon>
        <taxon>Clostridia</taxon>
        <taxon>Eubacteriales</taxon>
        <taxon>Clostridiaceae</taxon>
        <taxon>Clostridium</taxon>
    </lineage>
</organism>
<keyword evidence="1" id="KW-0175">Coiled coil</keyword>
<proteinExistence type="predicted"/>
<evidence type="ECO:0000256" key="1">
    <source>
        <dbReference type="SAM" id="Coils"/>
    </source>
</evidence>
<evidence type="ECO:0000313" key="4">
    <source>
        <dbReference type="Proteomes" id="UP000220840"/>
    </source>
</evidence>
<accession>A0A2A7MGE0</accession>
<dbReference type="Proteomes" id="UP000220840">
    <property type="component" value="Unassembled WGS sequence"/>
</dbReference>
<dbReference type="PANTHER" id="PTHR43155:SF2">
    <property type="entry name" value="CYCLIC DI-GMP PHOSPHODIESTERASE PA4108"/>
    <property type="match status" value="1"/>
</dbReference>